<dbReference type="InterPro" id="IPR028098">
    <property type="entry name" value="Glyco_trans_4-like_N"/>
</dbReference>
<feature type="domain" description="Glycosyltransferase subfamily 4-like N-terminal" evidence="5">
    <location>
        <begin position="21"/>
        <end position="166"/>
    </location>
</feature>
<keyword evidence="1" id="KW-0328">Glycosyltransferase</keyword>
<keyword evidence="2 6" id="KW-0808">Transferase</keyword>
<dbReference type="AlphaFoldDB" id="A0A538TUU8"/>
<dbReference type="GO" id="GO:0016757">
    <property type="term" value="F:glycosyltransferase activity"/>
    <property type="evidence" value="ECO:0007669"/>
    <property type="project" value="UniProtKB-KW"/>
</dbReference>
<gene>
    <name evidence="6" type="ORF">E6K78_05105</name>
</gene>
<dbReference type="PANTHER" id="PTHR12526:SF510">
    <property type="entry name" value="D-INOSITOL 3-PHOSPHATE GLYCOSYLTRANSFERASE"/>
    <property type="match status" value="1"/>
</dbReference>
<organism evidence="6 7">
    <name type="scientific">Eiseniibacteriota bacterium</name>
    <dbReference type="NCBI Taxonomy" id="2212470"/>
    <lineage>
        <taxon>Bacteria</taxon>
        <taxon>Candidatus Eiseniibacteriota</taxon>
    </lineage>
</organism>
<evidence type="ECO:0000256" key="3">
    <source>
        <dbReference type="SAM" id="MobiDB-lite"/>
    </source>
</evidence>
<comment type="caution">
    <text evidence="6">The sequence shown here is derived from an EMBL/GenBank/DDBJ whole genome shotgun (WGS) entry which is preliminary data.</text>
</comment>
<dbReference type="Pfam" id="PF00534">
    <property type="entry name" value="Glycos_transf_1"/>
    <property type="match status" value="1"/>
</dbReference>
<name>A0A538TUU8_UNCEI</name>
<dbReference type="PANTHER" id="PTHR12526">
    <property type="entry name" value="GLYCOSYLTRANSFERASE"/>
    <property type="match status" value="1"/>
</dbReference>
<dbReference type="EMBL" id="VBOY01000041">
    <property type="protein sequence ID" value="TMQ67406.1"/>
    <property type="molecule type" value="Genomic_DNA"/>
</dbReference>
<dbReference type="Gene3D" id="3.40.50.2000">
    <property type="entry name" value="Glycogen Phosphorylase B"/>
    <property type="match status" value="2"/>
</dbReference>
<dbReference type="SUPFAM" id="SSF53756">
    <property type="entry name" value="UDP-Glycosyltransferase/glycogen phosphorylase"/>
    <property type="match status" value="1"/>
</dbReference>
<evidence type="ECO:0000256" key="2">
    <source>
        <dbReference type="ARBA" id="ARBA00022679"/>
    </source>
</evidence>
<dbReference type="InterPro" id="IPR001296">
    <property type="entry name" value="Glyco_trans_1"/>
</dbReference>
<accession>A0A538TUU8</accession>
<evidence type="ECO:0000313" key="7">
    <source>
        <dbReference type="Proteomes" id="UP000316609"/>
    </source>
</evidence>
<evidence type="ECO:0000256" key="1">
    <source>
        <dbReference type="ARBA" id="ARBA00022676"/>
    </source>
</evidence>
<feature type="region of interest" description="Disordered" evidence="3">
    <location>
        <begin position="381"/>
        <end position="413"/>
    </location>
</feature>
<dbReference type="Pfam" id="PF13579">
    <property type="entry name" value="Glyco_trans_4_4"/>
    <property type="match status" value="1"/>
</dbReference>
<evidence type="ECO:0000259" key="4">
    <source>
        <dbReference type="Pfam" id="PF00534"/>
    </source>
</evidence>
<feature type="domain" description="Glycosyl transferase family 1" evidence="4">
    <location>
        <begin position="193"/>
        <end position="355"/>
    </location>
</feature>
<evidence type="ECO:0000313" key="6">
    <source>
        <dbReference type="EMBL" id="TMQ67406.1"/>
    </source>
</evidence>
<proteinExistence type="predicted"/>
<protein>
    <submittedName>
        <fullName evidence="6">Glycosyltransferase family 4 protein</fullName>
    </submittedName>
</protein>
<dbReference type="Proteomes" id="UP000316609">
    <property type="component" value="Unassembled WGS sequence"/>
</dbReference>
<reference evidence="6 7" key="1">
    <citation type="journal article" date="2019" name="Nat. Microbiol.">
        <title>Mediterranean grassland soil C-N compound turnover is dependent on rainfall and depth, and is mediated by genomically divergent microorganisms.</title>
        <authorList>
            <person name="Diamond S."/>
            <person name="Andeer P.F."/>
            <person name="Li Z."/>
            <person name="Crits-Christoph A."/>
            <person name="Burstein D."/>
            <person name="Anantharaman K."/>
            <person name="Lane K.R."/>
            <person name="Thomas B.C."/>
            <person name="Pan C."/>
            <person name="Northen T.R."/>
            <person name="Banfield J.F."/>
        </authorList>
    </citation>
    <scope>NUCLEOTIDE SEQUENCE [LARGE SCALE GENOMIC DNA]</scope>
    <source>
        <strain evidence="6">WS_8</strain>
    </source>
</reference>
<evidence type="ECO:0000259" key="5">
    <source>
        <dbReference type="Pfam" id="PF13579"/>
    </source>
</evidence>
<dbReference type="CDD" id="cd03808">
    <property type="entry name" value="GT4_CapM-like"/>
    <property type="match status" value="1"/>
</dbReference>
<sequence length="413" mass="45422">MRIMHLSRAAETLKSFLIPTMERQRRLGHEVWVCTGDDSPDAETLRQAGFEVLIHGMRRSLNPIGALVAITRIRRFLIERRVDVVICHNSLAGQVGRLGAWLAGTPNVVYFAHGLACGPAQGALLWQVRYQAERVLAPITSAVVIMNDYDERISKQGPLARDPRRVFRIPGMGVDLTRFSTAPTPELRATLARELKVDPSAPLVLCVARLIPEKGVLDLVEAARRVGQKRPDVAFLLAGTGPLRATLERRVRELGIEGSMRVLGWRNDVEALMKACDLFVLPSYYMEGLPVSILEAMACGKPVVATHHKGCEDAVVDGETGFLVAVKQPGPLAERVLELVDDAALRTRLGQGGRRRVEQHYELEHCTRFIVDVLEQAMSRPVAGRDAVPSGDRPGGPPLAMRRGDSTADRNPT</sequence>
<feature type="compositionally biased region" description="Basic and acidic residues" evidence="3">
    <location>
        <begin position="402"/>
        <end position="413"/>
    </location>
</feature>